<evidence type="ECO:0000313" key="9">
    <source>
        <dbReference type="EMBL" id="MCD7458612.1"/>
    </source>
</evidence>
<dbReference type="InterPro" id="IPR010658">
    <property type="entry name" value="Nodulin-like"/>
</dbReference>
<feature type="domain" description="Nodulin-like" evidence="7">
    <location>
        <begin position="1"/>
        <end position="243"/>
    </location>
</feature>
<keyword evidence="3 6" id="KW-1133">Transmembrane helix</keyword>
<comment type="similarity">
    <text evidence="5">Belongs to the major facilitator superfamily. Phosphate:H(+) symporter (TC 2.A.1.9) family.</text>
</comment>
<dbReference type="EMBL" id="JACEIK010000529">
    <property type="protein sequence ID" value="MCD7458612.1"/>
    <property type="molecule type" value="Genomic_DNA"/>
</dbReference>
<proteinExistence type="inferred from homology"/>
<evidence type="ECO:0000259" key="8">
    <source>
        <dbReference type="Pfam" id="PF23262"/>
    </source>
</evidence>
<keyword evidence="4 6" id="KW-0472">Membrane</keyword>
<evidence type="ECO:0000256" key="5">
    <source>
        <dbReference type="ARBA" id="ARBA00044504"/>
    </source>
</evidence>
<evidence type="ECO:0000256" key="1">
    <source>
        <dbReference type="ARBA" id="ARBA00004141"/>
    </source>
</evidence>
<feature type="transmembrane region" description="Helical" evidence="6">
    <location>
        <begin position="192"/>
        <end position="217"/>
    </location>
</feature>
<feature type="transmembrane region" description="Helical" evidence="6">
    <location>
        <begin position="135"/>
        <end position="153"/>
    </location>
</feature>
<feature type="domain" description="NFD4 C-terminal" evidence="8">
    <location>
        <begin position="345"/>
        <end position="475"/>
    </location>
</feature>
<keyword evidence="2 6" id="KW-0812">Transmembrane</keyword>
<protein>
    <recommendedName>
        <fullName evidence="11">Nodulin-like domain-containing protein</fullName>
    </recommendedName>
</protein>
<feature type="transmembrane region" description="Helical" evidence="6">
    <location>
        <begin position="450"/>
        <end position="469"/>
    </location>
</feature>
<organism evidence="9 10">
    <name type="scientific">Datura stramonium</name>
    <name type="common">Jimsonweed</name>
    <name type="synonym">Common thornapple</name>
    <dbReference type="NCBI Taxonomy" id="4076"/>
    <lineage>
        <taxon>Eukaryota</taxon>
        <taxon>Viridiplantae</taxon>
        <taxon>Streptophyta</taxon>
        <taxon>Embryophyta</taxon>
        <taxon>Tracheophyta</taxon>
        <taxon>Spermatophyta</taxon>
        <taxon>Magnoliopsida</taxon>
        <taxon>eudicotyledons</taxon>
        <taxon>Gunneridae</taxon>
        <taxon>Pentapetalae</taxon>
        <taxon>asterids</taxon>
        <taxon>lamiids</taxon>
        <taxon>Solanales</taxon>
        <taxon>Solanaceae</taxon>
        <taxon>Solanoideae</taxon>
        <taxon>Datureae</taxon>
        <taxon>Datura</taxon>
    </lineage>
</organism>
<dbReference type="SUPFAM" id="SSF103473">
    <property type="entry name" value="MFS general substrate transporter"/>
    <property type="match status" value="2"/>
</dbReference>
<feature type="transmembrane region" description="Helical" evidence="6">
    <location>
        <begin position="63"/>
        <end position="84"/>
    </location>
</feature>
<dbReference type="Pfam" id="PF06813">
    <property type="entry name" value="Nodulin-like"/>
    <property type="match status" value="1"/>
</dbReference>
<dbReference type="Proteomes" id="UP000823775">
    <property type="component" value="Unassembled WGS sequence"/>
</dbReference>
<feature type="transmembrane region" description="Helical" evidence="6">
    <location>
        <begin position="328"/>
        <end position="352"/>
    </location>
</feature>
<feature type="transmembrane region" description="Helical" evidence="6">
    <location>
        <begin position="223"/>
        <end position="243"/>
    </location>
</feature>
<name>A0ABS8SIN5_DATST</name>
<keyword evidence="10" id="KW-1185">Reference proteome</keyword>
<evidence type="ECO:0000256" key="2">
    <source>
        <dbReference type="ARBA" id="ARBA00022692"/>
    </source>
</evidence>
<evidence type="ECO:0000256" key="3">
    <source>
        <dbReference type="ARBA" id="ARBA00022989"/>
    </source>
</evidence>
<sequence length="510" mass="56531">MMCASFLIMAGAGATYLFGVYSKTINSTLGYDQSTLNLIGTFKDLGANVGVLSGLLAEVTPTWFVLLVGSVMNFAGYFLIWLAVTKKIATPKVWQMCIYICVGANSQNFANTGSLVTCVKNFPESRGMMLGLMKGYVGLSGAIFTQLYLAIYGNDSKSLILLIGWLPAVLSIIFIPNIRVMKCSRHPNEVKVYNYNLVISILLALLLMGITIAQKYIDFSHVAYVACATIVCVVLFFPCIVAIREEWSCWKLKMEEFLKSTPSRVIVEEPPLPELKPAAGGGQPVELPEYSSMVEQTQEEKKKKKEVGCFSDIFEKPKRGEDYTILQALLSLDMLILFVATFCGLGCSLTAIDNLGQIVYVASLLIGFSFGIQLTLLFIIISELFGLKYYSTLFNCGQLASPLGSYIMNVKIVGNLYDNEALKQLASKGLTRSMVKELICIGKQCYRNSFIILACANLFGALVSLILVMRTKDYYKSDIYKRFRDEMEANEKEMKIVSAAGKKEHCEIQE</sequence>
<evidence type="ECO:0000256" key="6">
    <source>
        <dbReference type="SAM" id="Phobius"/>
    </source>
</evidence>
<evidence type="ECO:0000259" key="7">
    <source>
        <dbReference type="Pfam" id="PF06813"/>
    </source>
</evidence>
<evidence type="ECO:0000313" key="10">
    <source>
        <dbReference type="Proteomes" id="UP000823775"/>
    </source>
</evidence>
<dbReference type="InterPro" id="IPR056555">
    <property type="entry name" value="NFD4_C"/>
</dbReference>
<comment type="caution">
    <text evidence="9">The sequence shown here is derived from an EMBL/GenBank/DDBJ whole genome shotgun (WGS) entry which is preliminary data.</text>
</comment>
<reference evidence="9 10" key="1">
    <citation type="journal article" date="2021" name="BMC Genomics">
        <title>Datura genome reveals duplications of psychoactive alkaloid biosynthetic genes and high mutation rate following tissue culture.</title>
        <authorList>
            <person name="Rajewski A."/>
            <person name="Carter-House D."/>
            <person name="Stajich J."/>
            <person name="Litt A."/>
        </authorList>
    </citation>
    <scope>NUCLEOTIDE SEQUENCE [LARGE SCALE GENOMIC DNA]</scope>
    <source>
        <strain evidence="9">AR-01</strain>
    </source>
</reference>
<dbReference type="PANTHER" id="PTHR21576:SF110">
    <property type="entry name" value="PROTEIN NUCLEAR FUSION DEFECTIVE 4-LIKE"/>
    <property type="match status" value="1"/>
</dbReference>
<accession>A0ABS8SIN5</accession>
<feature type="transmembrane region" description="Helical" evidence="6">
    <location>
        <begin position="159"/>
        <end position="180"/>
    </location>
</feature>
<feature type="transmembrane region" description="Helical" evidence="6">
    <location>
        <begin position="358"/>
        <end position="381"/>
    </location>
</feature>
<gene>
    <name evidence="9" type="ORF">HAX54_038659</name>
</gene>
<evidence type="ECO:0008006" key="11">
    <source>
        <dbReference type="Google" id="ProtNLM"/>
    </source>
</evidence>
<dbReference type="Pfam" id="PF23262">
    <property type="entry name" value="NFD4_C"/>
    <property type="match status" value="1"/>
</dbReference>
<evidence type="ECO:0000256" key="4">
    <source>
        <dbReference type="ARBA" id="ARBA00023136"/>
    </source>
</evidence>
<comment type="subcellular location">
    <subcellularLocation>
        <location evidence="1">Membrane</location>
        <topology evidence="1">Multi-pass membrane protein</topology>
    </subcellularLocation>
</comment>
<dbReference type="InterPro" id="IPR036259">
    <property type="entry name" value="MFS_trans_sf"/>
</dbReference>
<dbReference type="PANTHER" id="PTHR21576">
    <property type="entry name" value="UNCHARACTERIZED NODULIN-LIKE PROTEIN"/>
    <property type="match status" value="1"/>
</dbReference>